<dbReference type="Pfam" id="PF21088">
    <property type="entry name" value="MS_channel_1st"/>
    <property type="match status" value="1"/>
</dbReference>
<evidence type="ECO:0000259" key="10">
    <source>
        <dbReference type="Pfam" id="PF00924"/>
    </source>
</evidence>
<dbReference type="PANTHER" id="PTHR30460:SF0">
    <property type="entry name" value="MODERATE CONDUCTANCE MECHANOSENSITIVE CHANNEL YBIO"/>
    <property type="match status" value="1"/>
</dbReference>
<feature type="signal peptide" evidence="9">
    <location>
        <begin position="1"/>
        <end position="23"/>
    </location>
</feature>
<evidence type="ECO:0000256" key="9">
    <source>
        <dbReference type="SAM" id="SignalP"/>
    </source>
</evidence>
<evidence type="ECO:0000259" key="13">
    <source>
        <dbReference type="Pfam" id="PF25392"/>
    </source>
</evidence>
<protein>
    <recommendedName>
        <fullName evidence="16">Moderate conductance mechanosensitive channel YbiO</fullName>
    </recommendedName>
</protein>
<proteinExistence type="inferred from homology"/>
<evidence type="ECO:0000256" key="6">
    <source>
        <dbReference type="ARBA" id="ARBA00023136"/>
    </source>
</evidence>
<name>A0A1U7JHH5_9HYPH</name>
<feature type="transmembrane region" description="Helical" evidence="8">
    <location>
        <begin position="271"/>
        <end position="291"/>
    </location>
</feature>
<feature type="compositionally biased region" description="Acidic residues" evidence="7">
    <location>
        <begin position="798"/>
        <end position="813"/>
    </location>
</feature>
<dbReference type="EMBL" id="LVVZ01000015">
    <property type="protein sequence ID" value="OKL44101.1"/>
    <property type="molecule type" value="Genomic_DNA"/>
</dbReference>
<feature type="compositionally biased region" description="Low complexity" evidence="7">
    <location>
        <begin position="80"/>
        <end position="127"/>
    </location>
</feature>
<dbReference type="InterPro" id="IPR006685">
    <property type="entry name" value="MscS_channel_2nd"/>
</dbReference>
<gene>
    <name evidence="14" type="ORF">A3843_11070</name>
</gene>
<keyword evidence="5 8" id="KW-1133">Transmembrane helix</keyword>
<comment type="similarity">
    <text evidence="2">Belongs to the MscS (TC 1.A.23) family.</text>
</comment>
<feature type="transmembrane region" description="Helical" evidence="8">
    <location>
        <begin position="556"/>
        <end position="575"/>
    </location>
</feature>
<feature type="transmembrane region" description="Helical" evidence="8">
    <location>
        <begin position="420"/>
        <end position="444"/>
    </location>
</feature>
<dbReference type="Gene3D" id="2.30.30.60">
    <property type="match status" value="1"/>
</dbReference>
<dbReference type="Pfam" id="PF21082">
    <property type="entry name" value="MS_channel_3rd"/>
    <property type="match status" value="1"/>
</dbReference>
<feature type="region of interest" description="Disordered" evidence="7">
    <location>
        <begin position="772"/>
        <end position="813"/>
    </location>
</feature>
<evidence type="ECO:0000259" key="12">
    <source>
        <dbReference type="Pfam" id="PF21088"/>
    </source>
</evidence>
<feature type="domain" description="Mechanosensitive ion channel transmembrane helices 2/3" evidence="12">
    <location>
        <begin position="560"/>
        <end position="600"/>
    </location>
</feature>
<dbReference type="Proteomes" id="UP000185783">
    <property type="component" value="Unassembled WGS sequence"/>
</dbReference>
<feature type="transmembrane region" description="Helical" evidence="8">
    <location>
        <begin position="228"/>
        <end position="251"/>
    </location>
</feature>
<dbReference type="Pfam" id="PF25392">
    <property type="entry name" value="MS_channel_TM1"/>
    <property type="match status" value="1"/>
</dbReference>
<feature type="transmembrane region" description="Helical" evidence="8">
    <location>
        <begin position="312"/>
        <end position="334"/>
    </location>
</feature>
<feature type="chain" id="PRO_5010577177" description="Moderate conductance mechanosensitive channel YbiO" evidence="9">
    <location>
        <begin position="24"/>
        <end position="813"/>
    </location>
</feature>
<dbReference type="GO" id="GO:0008381">
    <property type="term" value="F:mechanosensitive monoatomic ion channel activity"/>
    <property type="evidence" value="ECO:0007669"/>
    <property type="project" value="InterPro"/>
</dbReference>
<feature type="region of interest" description="Disordered" evidence="7">
    <location>
        <begin position="74"/>
        <end position="130"/>
    </location>
</feature>
<evidence type="ECO:0000313" key="14">
    <source>
        <dbReference type="EMBL" id="OKL44101.1"/>
    </source>
</evidence>
<dbReference type="STRING" id="197461.A3843_11070"/>
<reference evidence="14 15" key="1">
    <citation type="submission" date="2016-03" db="EMBL/GenBank/DDBJ databases">
        <title>Genome sequence of Nesiotobacter sp. nov., a moderately halophilic alphaproteobacterium isolated from the Yellow Sea, China.</title>
        <authorList>
            <person name="Zhang G."/>
            <person name="Zhang R."/>
        </authorList>
    </citation>
    <scope>NUCLEOTIDE SEQUENCE [LARGE SCALE GENOMIC DNA]</scope>
    <source>
        <strain evidence="14 15">WB1-6</strain>
    </source>
</reference>
<evidence type="ECO:0000256" key="7">
    <source>
        <dbReference type="SAM" id="MobiDB-lite"/>
    </source>
</evidence>
<dbReference type="Gene3D" id="3.30.70.100">
    <property type="match status" value="1"/>
</dbReference>
<dbReference type="OrthoDB" id="9814206at2"/>
<dbReference type="InterPro" id="IPR049142">
    <property type="entry name" value="MS_channel_1st"/>
</dbReference>
<evidence type="ECO:0000313" key="15">
    <source>
        <dbReference type="Proteomes" id="UP000185783"/>
    </source>
</evidence>
<evidence type="ECO:0000259" key="11">
    <source>
        <dbReference type="Pfam" id="PF21082"/>
    </source>
</evidence>
<dbReference type="AlphaFoldDB" id="A0A1U7JHH5"/>
<feature type="transmembrane region" description="Helical" evidence="8">
    <location>
        <begin position="385"/>
        <end position="408"/>
    </location>
</feature>
<dbReference type="GO" id="GO:0005886">
    <property type="term" value="C:plasma membrane"/>
    <property type="evidence" value="ECO:0007669"/>
    <property type="project" value="UniProtKB-SubCell"/>
</dbReference>
<feature type="compositionally biased region" description="Basic and acidic residues" evidence="7">
    <location>
        <begin position="772"/>
        <end position="797"/>
    </location>
</feature>
<feature type="transmembrane region" description="Helical" evidence="8">
    <location>
        <begin position="465"/>
        <end position="493"/>
    </location>
</feature>
<keyword evidence="6 8" id="KW-0472">Membrane</keyword>
<comment type="subcellular location">
    <subcellularLocation>
        <location evidence="1">Cell membrane</location>
        <topology evidence="1">Multi-pass membrane protein</topology>
    </subcellularLocation>
</comment>
<feature type="transmembrane region" description="Helical" evidence="8">
    <location>
        <begin position="181"/>
        <end position="202"/>
    </location>
</feature>
<keyword evidence="4 8" id="KW-0812">Transmembrane</keyword>
<dbReference type="InterPro" id="IPR011014">
    <property type="entry name" value="MscS_channel_TM-2"/>
</dbReference>
<dbReference type="InterPro" id="IPR023408">
    <property type="entry name" value="MscS_beta-dom_sf"/>
</dbReference>
<comment type="caution">
    <text evidence="14">The sequence shown here is derived from an EMBL/GenBank/DDBJ whole genome shotgun (WGS) entry which is preliminary data.</text>
</comment>
<organism evidence="14 15">
    <name type="scientific">Pseudovibrio exalbescens</name>
    <dbReference type="NCBI Taxonomy" id="197461"/>
    <lineage>
        <taxon>Bacteria</taxon>
        <taxon>Pseudomonadati</taxon>
        <taxon>Pseudomonadota</taxon>
        <taxon>Alphaproteobacteria</taxon>
        <taxon>Hyphomicrobiales</taxon>
        <taxon>Stappiaceae</taxon>
        <taxon>Pseudovibrio</taxon>
    </lineage>
</organism>
<evidence type="ECO:0008006" key="16">
    <source>
        <dbReference type="Google" id="ProtNLM"/>
    </source>
</evidence>
<evidence type="ECO:0000256" key="4">
    <source>
        <dbReference type="ARBA" id="ARBA00022692"/>
    </source>
</evidence>
<accession>A0A1U7JHH5</accession>
<feature type="domain" description="Moderate conductance mechanosensitive channel YbiO-like transmembrane helix 1" evidence="13">
    <location>
        <begin position="422"/>
        <end position="500"/>
    </location>
</feature>
<feature type="domain" description="Mechanosensitive ion channel MscS" evidence="10">
    <location>
        <begin position="602"/>
        <end position="665"/>
    </location>
</feature>
<keyword evidence="9" id="KW-0732">Signal</keyword>
<evidence type="ECO:0000256" key="1">
    <source>
        <dbReference type="ARBA" id="ARBA00004651"/>
    </source>
</evidence>
<dbReference type="InterPro" id="IPR049278">
    <property type="entry name" value="MS_channel_C"/>
</dbReference>
<keyword evidence="15" id="KW-1185">Reference proteome</keyword>
<feature type="transmembrane region" description="Helical" evidence="8">
    <location>
        <begin position="513"/>
        <end position="536"/>
    </location>
</feature>
<dbReference type="SUPFAM" id="SSF82689">
    <property type="entry name" value="Mechanosensitive channel protein MscS (YggB), C-terminal domain"/>
    <property type="match status" value="1"/>
</dbReference>
<dbReference type="PANTHER" id="PTHR30460">
    <property type="entry name" value="MODERATE CONDUCTANCE MECHANOSENSITIVE CHANNEL YBIO"/>
    <property type="match status" value="1"/>
</dbReference>
<sequence>MSVRRVVISIFLCLLALTGTAFAQQTTTPAPTAQAEQAMPNDPAAVEALIKVLEDPAQRESLIQFLQNSAAAQGATSSEGSSDAAKAAATDKPATDGANGTSNAEATTEGATEGTASAEGTATETGSGEVGQVTSSVVGAIAGSLQKFGTDLWDVAKRIWAGLSGYQRIVDDRGPVDPDRFLKGLLGIFSIIVPAYIILWVLRQVSLRLFSRLQARYTAGNWLHRSGYLLFSSGVEIIVVIIAAAGAYFVALYISPNPGPFRFNQVETLTLNAFFLIEMARVAIRFVFAPYRPKLRVFPFPDEEAVYWSRHLSIVVAFFGFGVSVFVPLVILNWSYSLGASIRLTVVLLSLLYLILVIWRSRERVQDAIDAYAEKKIQSEIGRPLLGLLAATWHLVAILYIVAMFLVWLSRPYHAVEQIVYASGYTALILVASVLVTATLSKAIRRGIKLPPRMARKLPTMESRLNAFVPTILSLFRTLVVIGAVLGILEVWGLGAFWSWLFGGEGTGFGSRLSSALFVLGMGLVVWVVTMSWIDLRLTDQGEHMITPRRRTLFKLFSNALTILLVVMFSLLALAEIGINIGPLIAGAGVFGLAVSFGSQKLVQDIINGAFIQVENAMNEGDWVSLGGISGTVERLTIRSVRLRDIDGSTHTIPFSAVDTVTNATKDYGYCLAVVGVSYATNINDAKAAMQEAFKRLRDTPNGLVILEDLEMQGVIAFSASSVDIRARIKTLPGSQWSIGRAYNEYIKQVFDERGIEIPFPQVTYHYADDKVSAQKRLPPSEEEREPVRVGRARVDNDMDTADAEGADGDGPR</sequence>
<evidence type="ECO:0000256" key="8">
    <source>
        <dbReference type="SAM" id="Phobius"/>
    </source>
</evidence>
<dbReference type="InterPro" id="IPR045276">
    <property type="entry name" value="YbiO_bact"/>
</dbReference>
<dbReference type="InterPro" id="IPR057485">
    <property type="entry name" value="YbiO-like_TM1"/>
</dbReference>
<dbReference type="Gene3D" id="1.10.287.1260">
    <property type="match status" value="1"/>
</dbReference>
<dbReference type="InterPro" id="IPR011066">
    <property type="entry name" value="MscS_channel_C_sf"/>
</dbReference>
<evidence type="ECO:0000256" key="2">
    <source>
        <dbReference type="ARBA" id="ARBA00008017"/>
    </source>
</evidence>
<dbReference type="SUPFAM" id="SSF82861">
    <property type="entry name" value="Mechanosensitive channel protein MscS (YggB), transmembrane region"/>
    <property type="match status" value="1"/>
</dbReference>
<feature type="transmembrane region" description="Helical" evidence="8">
    <location>
        <begin position="340"/>
        <end position="359"/>
    </location>
</feature>
<evidence type="ECO:0000256" key="3">
    <source>
        <dbReference type="ARBA" id="ARBA00022475"/>
    </source>
</evidence>
<keyword evidence="3" id="KW-1003">Cell membrane</keyword>
<dbReference type="InterPro" id="IPR010920">
    <property type="entry name" value="LSM_dom_sf"/>
</dbReference>
<evidence type="ECO:0000256" key="5">
    <source>
        <dbReference type="ARBA" id="ARBA00022989"/>
    </source>
</evidence>
<dbReference type="SUPFAM" id="SSF50182">
    <property type="entry name" value="Sm-like ribonucleoproteins"/>
    <property type="match status" value="1"/>
</dbReference>
<feature type="domain" description="Mechanosensitive ion channel MscS C-terminal" evidence="11">
    <location>
        <begin position="674"/>
        <end position="758"/>
    </location>
</feature>
<dbReference type="Pfam" id="PF00924">
    <property type="entry name" value="MS_channel_2nd"/>
    <property type="match status" value="1"/>
</dbReference>